<dbReference type="Proteomes" id="UP000003751">
    <property type="component" value="Unassembled WGS sequence"/>
</dbReference>
<dbReference type="AlphaFoldDB" id="E7QTH7"/>
<dbReference type="PATRIC" id="fig|797209.4.peg.2067"/>
<evidence type="ECO:0000313" key="3">
    <source>
        <dbReference type="Proteomes" id="UP000003751"/>
    </source>
</evidence>
<name>E7QTH7_HALPU</name>
<organism evidence="2 3">
    <name type="scientific">Haladaptatus paucihalophilus DX253</name>
    <dbReference type="NCBI Taxonomy" id="797209"/>
    <lineage>
        <taxon>Archaea</taxon>
        <taxon>Methanobacteriati</taxon>
        <taxon>Methanobacteriota</taxon>
        <taxon>Stenosarchaea group</taxon>
        <taxon>Halobacteria</taxon>
        <taxon>Halobacteriales</taxon>
        <taxon>Haladaptataceae</taxon>
        <taxon>Haladaptatus</taxon>
    </lineage>
</organism>
<dbReference type="EMBL" id="AEMG01000009">
    <property type="protein sequence ID" value="EFW91906.1"/>
    <property type="molecule type" value="Genomic_DNA"/>
</dbReference>
<evidence type="ECO:0000313" key="2">
    <source>
        <dbReference type="EMBL" id="EFW91906.1"/>
    </source>
</evidence>
<accession>E7QTH7</accession>
<gene>
    <name evidence="2" type="ORF">ZOD2009_10525</name>
</gene>
<protein>
    <submittedName>
        <fullName evidence="2">Uncharacterized protein</fullName>
    </submittedName>
</protein>
<sequence>MTKNRLDDRIDAGKIVPIKAGSTKRMDDSPDDISDETHWGDAFSLRR</sequence>
<proteinExistence type="predicted"/>
<comment type="caution">
    <text evidence="2">The sequence shown here is derived from an EMBL/GenBank/DDBJ whole genome shotgun (WGS) entry which is preliminary data.</text>
</comment>
<feature type="region of interest" description="Disordered" evidence="1">
    <location>
        <begin position="17"/>
        <end position="47"/>
    </location>
</feature>
<reference evidence="2 3" key="1">
    <citation type="journal article" date="2014" name="ISME J.">
        <title>Trehalose/2-sulfotrehalose biosynthesis and glycine-betaine uptake are widely spread mechanisms for osmoadaptation in the Halobacteriales.</title>
        <authorList>
            <person name="Youssef N.H."/>
            <person name="Savage-Ashlock K.N."/>
            <person name="McCully A.L."/>
            <person name="Luedtke B."/>
            <person name="Shaw E.I."/>
            <person name="Hoff W.D."/>
            <person name="Elshahed M.S."/>
        </authorList>
    </citation>
    <scope>NUCLEOTIDE SEQUENCE [LARGE SCALE GENOMIC DNA]</scope>
    <source>
        <strain evidence="2 3">DX253</strain>
    </source>
</reference>
<evidence type="ECO:0000256" key="1">
    <source>
        <dbReference type="SAM" id="MobiDB-lite"/>
    </source>
</evidence>